<gene>
    <name evidence="1" type="ORF">PLXY2_LOCUS14992</name>
</gene>
<comment type="caution">
    <text evidence="1">The sequence shown here is derived from an EMBL/GenBank/DDBJ whole genome shotgun (WGS) entry which is preliminary data.</text>
</comment>
<dbReference type="AlphaFoldDB" id="A0A8S4G7V7"/>
<organism evidence="1 2">
    <name type="scientific">Plutella xylostella</name>
    <name type="common">Diamondback moth</name>
    <name type="synonym">Plutella maculipennis</name>
    <dbReference type="NCBI Taxonomy" id="51655"/>
    <lineage>
        <taxon>Eukaryota</taxon>
        <taxon>Metazoa</taxon>
        <taxon>Ecdysozoa</taxon>
        <taxon>Arthropoda</taxon>
        <taxon>Hexapoda</taxon>
        <taxon>Insecta</taxon>
        <taxon>Pterygota</taxon>
        <taxon>Neoptera</taxon>
        <taxon>Endopterygota</taxon>
        <taxon>Lepidoptera</taxon>
        <taxon>Glossata</taxon>
        <taxon>Ditrysia</taxon>
        <taxon>Yponomeutoidea</taxon>
        <taxon>Plutellidae</taxon>
        <taxon>Plutella</taxon>
    </lineage>
</organism>
<dbReference type="Proteomes" id="UP000653454">
    <property type="component" value="Unassembled WGS sequence"/>
</dbReference>
<protein>
    <submittedName>
        <fullName evidence="1">(diamondback moth) hypothetical protein</fullName>
    </submittedName>
</protein>
<keyword evidence="2" id="KW-1185">Reference proteome</keyword>
<accession>A0A8S4G7V7</accession>
<proteinExistence type="predicted"/>
<reference evidence="1" key="1">
    <citation type="submission" date="2020-11" db="EMBL/GenBank/DDBJ databases">
        <authorList>
            <person name="Whiteford S."/>
        </authorList>
    </citation>
    <scope>NUCLEOTIDE SEQUENCE</scope>
</reference>
<evidence type="ECO:0000313" key="1">
    <source>
        <dbReference type="EMBL" id="CAG9136736.1"/>
    </source>
</evidence>
<dbReference type="EMBL" id="CAJHNJ030000157">
    <property type="protein sequence ID" value="CAG9136736.1"/>
    <property type="molecule type" value="Genomic_DNA"/>
</dbReference>
<evidence type="ECO:0000313" key="2">
    <source>
        <dbReference type="Proteomes" id="UP000653454"/>
    </source>
</evidence>
<sequence length="95" mass="10480">MCPSESIPISHISTTQELSISWFQLCHATERARAASARVKRVSSELPPLRATVPRFTDDSEVSLRTFSSKAVISELCARPTSAFDVISETRLDAK</sequence>
<name>A0A8S4G7V7_PLUXY</name>